<evidence type="ECO:0000259" key="1">
    <source>
        <dbReference type="Pfam" id="PF04773"/>
    </source>
</evidence>
<dbReference type="PANTHER" id="PTHR30273:SF2">
    <property type="entry name" value="PROTEIN FECR"/>
    <property type="match status" value="1"/>
</dbReference>
<dbReference type="InterPro" id="IPR006860">
    <property type="entry name" value="FecR"/>
</dbReference>
<dbReference type="Gene3D" id="2.60.120.1440">
    <property type="match status" value="1"/>
</dbReference>
<dbReference type="EMBL" id="CP117811">
    <property type="protein sequence ID" value="WDE97179.1"/>
    <property type="molecule type" value="Genomic_DNA"/>
</dbReference>
<dbReference type="Proteomes" id="UP001214250">
    <property type="component" value="Chromosome 1"/>
</dbReference>
<accession>A0ABY7VWS5</accession>
<organism evidence="2 3">
    <name type="scientific">Lentisphaera profundi</name>
    <dbReference type="NCBI Taxonomy" id="1658616"/>
    <lineage>
        <taxon>Bacteria</taxon>
        <taxon>Pseudomonadati</taxon>
        <taxon>Lentisphaerota</taxon>
        <taxon>Lentisphaeria</taxon>
        <taxon>Lentisphaerales</taxon>
        <taxon>Lentisphaeraceae</taxon>
        <taxon>Lentisphaera</taxon>
    </lineage>
</organism>
<dbReference type="Pfam" id="PF04773">
    <property type="entry name" value="FecR"/>
    <property type="match status" value="1"/>
</dbReference>
<dbReference type="RefSeq" id="WP_274151411.1">
    <property type="nucleotide sequence ID" value="NZ_CP117811.1"/>
</dbReference>
<name>A0ABY7VWS5_9BACT</name>
<protein>
    <submittedName>
        <fullName evidence="2">FecR domain-containing protein</fullName>
    </submittedName>
</protein>
<feature type="domain" description="FecR protein" evidence="1">
    <location>
        <begin position="138"/>
        <end position="220"/>
    </location>
</feature>
<keyword evidence="3" id="KW-1185">Reference proteome</keyword>
<dbReference type="Gene3D" id="2.60.120.200">
    <property type="match status" value="1"/>
</dbReference>
<gene>
    <name evidence="2" type="ORF">PQO03_04320</name>
</gene>
<dbReference type="Pfam" id="PF13385">
    <property type="entry name" value="Laminin_G_3"/>
    <property type="match status" value="1"/>
</dbReference>
<reference evidence="2 3" key="1">
    <citation type="submission" date="2023-02" db="EMBL/GenBank/DDBJ databases">
        <title>Genome sequence of Lentisphaera profundi SAORIC-696.</title>
        <authorList>
            <person name="Kim e."/>
            <person name="Cho J.-C."/>
            <person name="Choi A."/>
            <person name="Kang I."/>
        </authorList>
    </citation>
    <scope>NUCLEOTIDE SEQUENCE [LARGE SCALE GENOMIC DNA]</scope>
    <source>
        <strain evidence="2 3">SAORIC-696</strain>
    </source>
</reference>
<evidence type="ECO:0000313" key="2">
    <source>
        <dbReference type="EMBL" id="WDE97179.1"/>
    </source>
</evidence>
<dbReference type="PANTHER" id="PTHR30273">
    <property type="entry name" value="PERIPLASMIC SIGNAL SENSOR AND SIGMA FACTOR ACTIVATOR FECR-RELATED"/>
    <property type="match status" value="1"/>
</dbReference>
<dbReference type="SUPFAM" id="SSF49899">
    <property type="entry name" value="Concanavalin A-like lectins/glucanases"/>
    <property type="match status" value="1"/>
</dbReference>
<evidence type="ECO:0000313" key="3">
    <source>
        <dbReference type="Proteomes" id="UP001214250"/>
    </source>
</evidence>
<proteinExistence type="predicted"/>
<sequence>MTPQQDQLFCRYFDGRLTEKDKNELQELLRKSSEARKKLRMLATVSEGLANHDFNDKALPLITKNSRQNTFIPWTVAAVAIFVACFSWVDSHQPQAKPLDPPDSFIALLVDQAGAEFTDNNAPNGIRFKKGPHQLKNGTIHLRFANGADVVMKAPASFEIEDGFNMRLHHGKIWAMAPPSAQGFTVATPGIDYEDLGTEFTISVDSKTGASQLFVVDGQVDARDPHSKKLLSSVTEGKSLQFTEGKLTHKSSIIPEPYPNPGDIGFLRWELESAEFGKNDPDLIAFYPFNESESLQNEAPHALTSDGQIHGARWVSGRWPNKRALLFDRDSDFVELNIPGEFQELTFSTWIKLDHINHTLNSIFNSNSWDMGDVHWNIHRNGSLSLGYKGARPTTNMSFKTLPTNQWVHLAGTLSKRSGKSCIYINGELTEIRDLETKDSSIKPGLGRIGNWFMGDRKDKAPIRGLRGKIDEFAIWKRSLNQEEIKALVEKGKPSALWSIANQ</sequence>
<dbReference type="InterPro" id="IPR013320">
    <property type="entry name" value="ConA-like_dom_sf"/>
</dbReference>
<dbReference type="InterPro" id="IPR012373">
    <property type="entry name" value="Ferrdict_sens_TM"/>
</dbReference>